<dbReference type="RefSeq" id="WP_382386641.1">
    <property type="nucleotide sequence ID" value="NZ_JBHLWI010000010.1"/>
</dbReference>
<dbReference type="EMBL" id="JBHLWI010000010">
    <property type="protein sequence ID" value="MFC0262198.1"/>
    <property type="molecule type" value="Genomic_DNA"/>
</dbReference>
<proteinExistence type="predicted"/>
<reference evidence="1 2" key="1">
    <citation type="submission" date="2024-09" db="EMBL/GenBank/DDBJ databases">
        <authorList>
            <person name="Sun Q."/>
            <person name="Mori K."/>
        </authorList>
    </citation>
    <scope>NUCLEOTIDE SEQUENCE [LARGE SCALE GENOMIC DNA]</scope>
    <source>
        <strain evidence="1 2">CCM 7650</strain>
    </source>
</reference>
<comment type="caution">
    <text evidence="1">The sequence shown here is derived from an EMBL/GenBank/DDBJ whole genome shotgun (WGS) entry which is preliminary data.</text>
</comment>
<evidence type="ECO:0000313" key="2">
    <source>
        <dbReference type="Proteomes" id="UP001589797"/>
    </source>
</evidence>
<protein>
    <submittedName>
        <fullName evidence="1">Uncharacterized protein</fullName>
    </submittedName>
</protein>
<accession>A0ABV6FQT3</accession>
<name>A0ABV6FQT3_9BACT</name>
<keyword evidence="2" id="KW-1185">Reference proteome</keyword>
<organism evidence="1 2">
    <name type="scientific">Fontibacter flavus</name>
    <dbReference type="NCBI Taxonomy" id="654838"/>
    <lineage>
        <taxon>Bacteria</taxon>
        <taxon>Pseudomonadati</taxon>
        <taxon>Bacteroidota</taxon>
        <taxon>Cytophagia</taxon>
        <taxon>Cytophagales</taxon>
        <taxon>Cyclobacteriaceae</taxon>
        <taxon>Fontibacter</taxon>
    </lineage>
</organism>
<gene>
    <name evidence="1" type="ORF">ACFFIP_05840</name>
</gene>
<evidence type="ECO:0000313" key="1">
    <source>
        <dbReference type="EMBL" id="MFC0262198.1"/>
    </source>
</evidence>
<sequence length="31" mass="3845">MIRKYPRRYISMTIVFDSTNCNRKTLLRNRP</sequence>
<dbReference type="Proteomes" id="UP001589797">
    <property type="component" value="Unassembled WGS sequence"/>
</dbReference>